<keyword evidence="4 10" id="KW-0808">Transferase</keyword>
<name>D3Q134_STANL</name>
<dbReference type="Gene3D" id="3.40.47.10">
    <property type="match status" value="1"/>
</dbReference>
<dbReference type="SUPFAM" id="SSF52151">
    <property type="entry name" value="FabD/lysophospholipase-like"/>
    <property type="match status" value="1"/>
</dbReference>
<dbReference type="InterPro" id="IPR015083">
    <property type="entry name" value="NorB/c/GfsB-D-like_docking"/>
</dbReference>
<dbReference type="InterPro" id="IPR029058">
    <property type="entry name" value="AB_hydrolase_fold"/>
</dbReference>
<dbReference type="InterPro" id="IPR020806">
    <property type="entry name" value="PKS_PP-bd"/>
</dbReference>
<dbReference type="Gene3D" id="3.40.366.10">
    <property type="entry name" value="Malonyl-Coenzyme A Acyl Carrier Protein, domain 2"/>
    <property type="match status" value="1"/>
</dbReference>
<feature type="domain" description="Carrier" evidence="8">
    <location>
        <begin position="940"/>
        <end position="1015"/>
    </location>
</feature>
<evidence type="ECO:0000259" key="9">
    <source>
        <dbReference type="PROSITE" id="PS52004"/>
    </source>
</evidence>
<dbReference type="GO" id="GO:0033068">
    <property type="term" value="P:macrolide biosynthetic process"/>
    <property type="evidence" value="ECO:0007669"/>
    <property type="project" value="UniProtKB-ARBA"/>
</dbReference>
<dbReference type="InterPro" id="IPR001227">
    <property type="entry name" value="Ac_transferase_dom_sf"/>
</dbReference>
<dbReference type="Pfam" id="PF00698">
    <property type="entry name" value="Acyl_transf_1"/>
    <property type="match status" value="1"/>
</dbReference>
<dbReference type="Gene3D" id="3.40.50.1820">
    <property type="entry name" value="alpha/beta hydrolase"/>
    <property type="match status" value="1"/>
</dbReference>
<dbReference type="InterPro" id="IPR032821">
    <property type="entry name" value="PKS_assoc"/>
</dbReference>
<evidence type="ECO:0000256" key="4">
    <source>
        <dbReference type="ARBA" id="ARBA00022679"/>
    </source>
</evidence>
<dbReference type="PROSITE" id="PS52004">
    <property type="entry name" value="KS3_2"/>
    <property type="match status" value="1"/>
</dbReference>
<dbReference type="SMART" id="SM00825">
    <property type="entry name" value="PKS_KS"/>
    <property type="match status" value="1"/>
</dbReference>
<dbReference type="FunFam" id="3.40.47.10:FF:000019">
    <property type="entry name" value="Polyketide synthase type I"/>
    <property type="match status" value="1"/>
</dbReference>
<evidence type="ECO:0000313" key="10">
    <source>
        <dbReference type="EMBL" id="ADD43784.1"/>
    </source>
</evidence>
<dbReference type="GO" id="GO:0047879">
    <property type="term" value="F:erythronolide synthase activity"/>
    <property type="evidence" value="ECO:0007669"/>
    <property type="project" value="UniProtKB-EC"/>
</dbReference>
<evidence type="ECO:0000256" key="3">
    <source>
        <dbReference type="ARBA" id="ARBA00022553"/>
    </source>
</evidence>
<dbReference type="PANTHER" id="PTHR43775">
    <property type="entry name" value="FATTY ACID SYNTHASE"/>
    <property type="match status" value="1"/>
</dbReference>
<protein>
    <submittedName>
        <fullName evidence="10">6-deoxyerythronolide-B synthase</fullName>
        <ecNumber evidence="10">2.3.1.94</ecNumber>
    </submittedName>
</protein>
<dbReference type="InterPro" id="IPR050091">
    <property type="entry name" value="PKS_NRPS_Biosynth_Enz"/>
</dbReference>
<keyword evidence="11" id="KW-1185">Reference proteome</keyword>
<dbReference type="Pfam" id="PF16197">
    <property type="entry name" value="KAsynt_C_assoc"/>
    <property type="match status" value="1"/>
</dbReference>
<evidence type="ECO:0000259" key="8">
    <source>
        <dbReference type="PROSITE" id="PS50075"/>
    </source>
</evidence>
<dbReference type="Pfam" id="PF08990">
    <property type="entry name" value="Docking"/>
    <property type="match status" value="1"/>
</dbReference>
<dbReference type="InterPro" id="IPR016039">
    <property type="entry name" value="Thiolase-like"/>
</dbReference>
<reference evidence="10 11" key="1">
    <citation type="journal article" date="2009" name="Stand. Genomic Sci.">
        <title>Complete genome sequence of Stackebrandtia nassauensis type strain (LLR-40K-21).</title>
        <authorList>
            <person name="Munk C."/>
            <person name="Lapidus A."/>
            <person name="Copeland A."/>
            <person name="Jando M."/>
            <person name="Mayilraj S."/>
            <person name="Glavina Del Rio T."/>
            <person name="Nolan M."/>
            <person name="Chen F."/>
            <person name="Lucas S."/>
            <person name="Tice H."/>
            <person name="Cheng J.F."/>
            <person name="Han C."/>
            <person name="Detter J.C."/>
            <person name="Bruce D."/>
            <person name="Goodwin L."/>
            <person name="Chain P."/>
            <person name="Pitluck S."/>
            <person name="Goker M."/>
            <person name="Ovchinikova G."/>
            <person name="Pati A."/>
            <person name="Ivanova N."/>
            <person name="Mavromatis K."/>
            <person name="Chen A."/>
            <person name="Palaniappan K."/>
            <person name="Land M."/>
            <person name="Hauser L."/>
            <person name="Chang Y.J."/>
            <person name="Jeffries C.D."/>
            <person name="Bristow J."/>
            <person name="Eisen J.A."/>
            <person name="Markowitz V."/>
            <person name="Hugenholtz P."/>
            <person name="Kyrpides N.C."/>
            <person name="Klenk H.P."/>
        </authorList>
    </citation>
    <scope>NUCLEOTIDE SEQUENCE [LARGE SCALE GENOMIC DNA]</scope>
    <source>
        <strain evidence="11">DSM 44728 / CIP 108903 / NRRL B-16338 / NBRC 102104 / LLR-40K-21</strain>
    </source>
</reference>
<dbReference type="SUPFAM" id="SSF47336">
    <property type="entry name" value="ACP-like"/>
    <property type="match status" value="1"/>
</dbReference>
<dbReference type="KEGG" id="sna:Snas_4133"/>
<dbReference type="FunFam" id="3.40.366.10:FF:000002">
    <property type="entry name" value="Probable polyketide synthase 2"/>
    <property type="match status" value="1"/>
</dbReference>
<comment type="cofactor">
    <cofactor evidence="1">
        <name>pantetheine 4'-phosphate</name>
        <dbReference type="ChEBI" id="CHEBI:47942"/>
    </cofactor>
</comment>
<dbReference type="PROSITE" id="PS50075">
    <property type="entry name" value="CARRIER"/>
    <property type="match status" value="1"/>
</dbReference>
<feature type="domain" description="Ketosynthase family 3 (KS3)" evidence="9">
    <location>
        <begin position="35"/>
        <end position="461"/>
    </location>
</feature>
<dbReference type="InterPro" id="IPR006162">
    <property type="entry name" value="Ppantetheine_attach_site"/>
</dbReference>
<dbReference type="Pfam" id="PF00550">
    <property type="entry name" value="PP-binding"/>
    <property type="match status" value="1"/>
</dbReference>
<dbReference type="SUPFAM" id="SSF53901">
    <property type="entry name" value="Thiolase-like"/>
    <property type="match status" value="1"/>
</dbReference>
<dbReference type="eggNOG" id="COG3321">
    <property type="taxonomic scope" value="Bacteria"/>
</dbReference>
<gene>
    <name evidence="10" type="ordered locus">Snas_4133</name>
</gene>
<keyword evidence="5" id="KW-0045">Antibiotic biosynthesis</keyword>
<dbReference type="SUPFAM" id="SSF53474">
    <property type="entry name" value="alpha/beta-Hydrolases"/>
    <property type="match status" value="1"/>
</dbReference>
<dbReference type="InterPro" id="IPR016036">
    <property type="entry name" value="Malonyl_transacylase_ACP-bd"/>
</dbReference>
<dbReference type="Pfam" id="PF00109">
    <property type="entry name" value="ketoacyl-synt"/>
    <property type="match status" value="1"/>
</dbReference>
<evidence type="ECO:0000256" key="2">
    <source>
        <dbReference type="ARBA" id="ARBA00022450"/>
    </source>
</evidence>
<organism evidence="10 11">
    <name type="scientific">Stackebrandtia nassauensis (strain DSM 44728 / CIP 108903 / NRRL B-16338 / NBRC 102104 / LLR-40K-21)</name>
    <dbReference type="NCBI Taxonomy" id="446470"/>
    <lineage>
        <taxon>Bacteria</taxon>
        <taxon>Bacillati</taxon>
        <taxon>Actinomycetota</taxon>
        <taxon>Actinomycetes</taxon>
        <taxon>Glycomycetales</taxon>
        <taxon>Glycomycetaceae</taxon>
        <taxon>Stackebrandtia</taxon>
    </lineage>
</organism>
<evidence type="ECO:0000256" key="5">
    <source>
        <dbReference type="ARBA" id="ARBA00023194"/>
    </source>
</evidence>
<accession>D3Q134</accession>
<dbReference type="eggNOG" id="COG3319">
    <property type="taxonomic scope" value="Bacteria"/>
</dbReference>
<dbReference type="SMART" id="SM00823">
    <property type="entry name" value="PKS_PP"/>
    <property type="match status" value="1"/>
</dbReference>
<dbReference type="SMART" id="SM00824">
    <property type="entry name" value="PKS_TE"/>
    <property type="match status" value="1"/>
</dbReference>
<keyword evidence="3" id="KW-0597">Phosphoprotein</keyword>
<evidence type="ECO:0000256" key="6">
    <source>
        <dbReference type="ARBA" id="ARBA00023268"/>
    </source>
</evidence>
<dbReference type="HOGENOM" id="CLU_000022_16_5_11"/>
<dbReference type="OrthoDB" id="9778690at2"/>
<keyword evidence="6" id="KW-0511">Multifunctional enzyme</keyword>
<dbReference type="PANTHER" id="PTHR43775:SF51">
    <property type="entry name" value="INACTIVE PHENOLPHTHIOCEROL SYNTHESIS POLYKETIDE SYNTHASE TYPE I PKS1-RELATED"/>
    <property type="match status" value="1"/>
</dbReference>
<dbReference type="GO" id="GO:0006633">
    <property type="term" value="P:fatty acid biosynthetic process"/>
    <property type="evidence" value="ECO:0007669"/>
    <property type="project" value="TreeGrafter"/>
</dbReference>
<dbReference type="InterPro" id="IPR020841">
    <property type="entry name" value="PKS_Beta-ketoAc_synthase_dom"/>
</dbReference>
<proteinExistence type="predicted"/>
<dbReference type="InterPro" id="IPR001031">
    <property type="entry name" value="Thioesterase"/>
</dbReference>
<dbReference type="STRING" id="446470.Snas_4133"/>
<sequence>MDESKERKLRDYLKRVAAELTETQQRLAHFERRDHEPIAIVGMACRYPGGVETPEDLWDLVDGEREALSDFPDDRGWDLDSLIDTEGKTPGTTYVGQAGFLHDATDFDAAFFGISPREALGMDPQQRVMLEISWEALERAGIDPASLKRSNVGVYTGLTNSGYETPLAETPETVGGYMVSGNNGGVASGRVAYTLGLEGAAVSVDTACSSSLVAMHFAVRALRGGECDMALVGGVSILAAPDAFADFARQRGLAKDGRCKSFAAAADGTNWAEGAAVLVVERLSDAQRRGHRVLAVVRGSAINQDGLSNGLTAPNDLAQRRVIGSALADARLSAREVDAVEAHGTGTSLGDPIEARALLATYGQGRDEQDPVWLGSLKSNIGHSTAAAGAGGLIKMVMAIRNARLPKTLHVDTPSPHIAWNSGAVELLTAARPWPRTDRPKRAGVSSFGISGTNAHVIVEEAPEAAGPEPDAGPHPGLWTLSAKSLAALSAQARRLADRVEADPGLRPVDIGYTLATARSQLDYRAVVLATDRETALSGLRQLAEGERSEAMLRGRAKQRTEAVFVFPGHGSQWQGMAAGLLGASPIFTAKLAECDEALSSHVDWTVTSVIRGDDGAPSIERGDVVQPALWAVTVSLAALWEHAGVTPAAVVGHSLGEVAAATVAGILSLADAAKLVTRRAEAVREAMGKGAVAVLRADEERTRELLRPWADRLYIGGHNSPRSTTVSGDVEAIDDLLAHCESQGQWARRVAMDYASHSPHVETGRDFFLNSIKDIEPRAPRVPFYSSVRGEMTSELDAEYWYANLRQPVRFDLAVRALLDDDHRGFIECGPHPVLSHGIGETAAAAEVTATIVETLRRDEGTAVKFRSSVARAWVNGVNVDWPSMYAAAGARFIDLPTYPFQRERFWLRDNVSAATPKPVPAVRAPAPPAAEPEAGTTGDLLTMVRTEAAAALGYASAEDVEADDDFQELGFDSLAAVELRERLVDATGLTLAEEVALEYPTPVALARYLAERLGGDTGGSVPEPVSGPGAGLAGLFVRACADGQIVEANDLTLRMAAFREKYSGVSASPPRATTLTKGTAEPVLVCFPSFAWKYSPYYYAKLAASFEGGQSVIAVDLPGFAGHEPLPSTLDDLIATLADAATRAAAGRRFALLGHSEGGRLASLVAEYLEDQGEHPEAVILLDTIEWVTDIDHNETLKALYRLLVEQVDTRQPTSDGEAWITARAQYLTFEFPTPRPKAPSLLMRATGRLPGWRNEDARSEVRWEHTAVDVAGDHFSMLAEHAPESARTVANWLSDSIGDQKA</sequence>
<dbReference type="EC" id="2.3.1.94" evidence="10"/>
<dbReference type="Proteomes" id="UP000000844">
    <property type="component" value="Chromosome"/>
</dbReference>
<dbReference type="CDD" id="cd00833">
    <property type="entry name" value="PKS"/>
    <property type="match status" value="1"/>
</dbReference>
<dbReference type="EMBL" id="CP001778">
    <property type="protein sequence ID" value="ADD43784.1"/>
    <property type="molecule type" value="Genomic_DNA"/>
</dbReference>
<dbReference type="InterPro" id="IPR016035">
    <property type="entry name" value="Acyl_Trfase/lysoPLipase"/>
</dbReference>
<dbReference type="InterPro" id="IPR014043">
    <property type="entry name" value="Acyl_transferase_dom"/>
</dbReference>
<dbReference type="InterPro" id="IPR020802">
    <property type="entry name" value="TesA-like"/>
</dbReference>
<dbReference type="InterPro" id="IPR009081">
    <property type="entry name" value="PP-bd_ACP"/>
</dbReference>
<dbReference type="Gene3D" id="3.30.70.3290">
    <property type="match status" value="1"/>
</dbReference>
<dbReference type="InterPro" id="IPR014031">
    <property type="entry name" value="Ketoacyl_synth_C"/>
</dbReference>
<dbReference type="InterPro" id="IPR014030">
    <property type="entry name" value="Ketoacyl_synth_N"/>
</dbReference>
<keyword evidence="2" id="KW-0596">Phosphopantetheine</keyword>
<evidence type="ECO:0000256" key="7">
    <source>
        <dbReference type="ARBA" id="ARBA00023315"/>
    </source>
</evidence>
<dbReference type="PROSITE" id="PS00012">
    <property type="entry name" value="PHOSPHOPANTETHEINE"/>
    <property type="match status" value="1"/>
</dbReference>
<dbReference type="Pfam" id="PF02801">
    <property type="entry name" value="Ketoacyl-synt_C"/>
    <property type="match status" value="1"/>
</dbReference>
<evidence type="ECO:0000256" key="1">
    <source>
        <dbReference type="ARBA" id="ARBA00001957"/>
    </source>
</evidence>
<dbReference type="Pfam" id="PF00975">
    <property type="entry name" value="Thioesterase"/>
    <property type="match status" value="1"/>
</dbReference>
<dbReference type="Gene3D" id="1.10.1200.10">
    <property type="entry name" value="ACP-like"/>
    <property type="match status" value="1"/>
</dbReference>
<dbReference type="InterPro" id="IPR036736">
    <property type="entry name" value="ACP-like_sf"/>
</dbReference>
<dbReference type="SMART" id="SM00827">
    <property type="entry name" value="PKS_AT"/>
    <property type="match status" value="1"/>
</dbReference>
<dbReference type="GO" id="GO:0031177">
    <property type="term" value="F:phosphopantetheine binding"/>
    <property type="evidence" value="ECO:0007669"/>
    <property type="project" value="InterPro"/>
</dbReference>
<dbReference type="GO" id="GO:0004312">
    <property type="term" value="F:fatty acid synthase activity"/>
    <property type="evidence" value="ECO:0007669"/>
    <property type="project" value="TreeGrafter"/>
</dbReference>
<dbReference type="SUPFAM" id="SSF55048">
    <property type="entry name" value="Probable ACP-binding domain of malonyl-CoA ACP transacylase"/>
    <property type="match status" value="1"/>
</dbReference>
<keyword evidence="7 10" id="KW-0012">Acyltransferase</keyword>
<evidence type="ECO:0000313" key="11">
    <source>
        <dbReference type="Proteomes" id="UP000000844"/>
    </source>
</evidence>